<sequence>MIIWDDELEVNPLCQNSQIIHCRCMSKVDNSHFLFTGVYAATESEERSTLWMELVGLSKCITEPWLIMGDFNNILTPEAKLRGRPVALSDYEEFQWCLDECGVKDLWQQGKLYTWCNQRMGNERVYAKLDRALVNGEWIDEFSDSITSVLMEGVSNHAPIEVQRCVMIQRGKRAFRYFNM</sequence>
<dbReference type="PANTHER" id="PTHR33710:SF89">
    <property type="match status" value="1"/>
</dbReference>
<proteinExistence type="predicted"/>
<organism evidence="1 2">
    <name type="scientific">Oldenlandia corymbosa var. corymbosa</name>
    <dbReference type="NCBI Taxonomy" id="529605"/>
    <lineage>
        <taxon>Eukaryota</taxon>
        <taxon>Viridiplantae</taxon>
        <taxon>Streptophyta</taxon>
        <taxon>Embryophyta</taxon>
        <taxon>Tracheophyta</taxon>
        <taxon>Spermatophyta</taxon>
        <taxon>Magnoliopsida</taxon>
        <taxon>eudicotyledons</taxon>
        <taxon>Gunneridae</taxon>
        <taxon>Pentapetalae</taxon>
        <taxon>asterids</taxon>
        <taxon>lamiids</taxon>
        <taxon>Gentianales</taxon>
        <taxon>Rubiaceae</taxon>
        <taxon>Rubioideae</taxon>
        <taxon>Spermacoceae</taxon>
        <taxon>Hedyotis-Oldenlandia complex</taxon>
        <taxon>Oldenlandia</taxon>
    </lineage>
</organism>
<dbReference type="InterPro" id="IPR036691">
    <property type="entry name" value="Endo/exonu/phosph_ase_sf"/>
</dbReference>
<evidence type="ECO:0000313" key="1">
    <source>
        <dbReference type="EMBL" id="CAI9089965.1"/>
    </source>
</evidence>
<keyword evidence="2" id="KW-1185">Reference proteome</keyword>
<dbReference type="PANTHER" id="PTHR33710">
    <property type="entry name" value="BNAC02G09200D PROTEIN"/>
    <property type="match status" value="1"/>
</dbReference>
<dbReference type="SUPFAM" id="SSF56219">
    <property type="entry name" value="DNase I-like"/>
    <property type="match status" value="1"/>
</dbReference>
<protein>
    <submittedName>
        <fullName evidence="1">OLC1v1024623C1</fullName>
    </submittedName>
</protein>
<dbReference type="AlphaFoldDB" id="A0AAV1C330"/>
<reference evidence="1" key="1">
    <citation type="submission" date="2023-03" db="EMBL/GenBank/DDBJ databases">
        <authorList>
            <person name="Julca I."/>
        </authorList>
    </citation>
    <scope>NUCLEOTIDE SEQUENCE</scope>
</reference>
<dbReference type="Gene3D" id="3.60.10.10">
    <property type="entry name" value="Endonuclease/exonuclease/phosphatase"/>
    <property type="match status" value="1"/>
</dbReference>
<gene>
    <name evidence="1" type="ORF">OLC1_LOCUS2218</name>
</gene>
<dbReference type="EMBL" id="OX459118">
    <property type="protein sequence ID" value="CAI9089965.1"/>
    <property type="molecule type" value="Genomic_DNA"/>
</dbReference>
<name>A0AAV1C330_OLDCO</name>
<accession>A0AAV1C330</accession>
<dbReference type="Proteomes" id="UP001161247">
    <property type="component" value="Chromosome 1"/>
</dbReference>
<evidence type="ECO:0000313" key="2">
    <source>
        <dbReference type="Proteomes" id="UP001161247"/>
    </source>
</evidence>